<dbReference type="InterPro" id="IPR050352">
    <property type="entry name" value="ABCG_transporters"/>
</dbReference>
<keyword evidence="4 11" id="KW-0812">Transmembrane</keyword>
<evidence type="ECO:0000256" key="2">
    <source>
        <dbReference type="ARBA" id="ARBA00005814"/>
    </source>
</evidence>
<evidence type="ECO:0000256" key="3">
    <source>
        <dbReference type="ARBA" id="ARBA00022448"/>
    </source>
</evidence>
<dbReference type="SUPFAM" id="SSF52540">
    <property type="entry name" value="P-loop containing nucleoside triphosphate hydrolases"/>
    <property type="match status" value="1"/>
</dbReference>
<proteinExistence type="evidence at transcript level"/>
<evidence type="ECO:0000256" key="11">
    <source>
        <dbReference type="SAM" id="Phobius"/>
    </source>
</evidence>
<dbReference type="GO" id="GO:0030659">
    <property type="term" value="C:cytoplasmic vesicle membrane"/>
    <property type="evidence" value="ECO:0007669"/>
    <property type="project" value="TreeGrafter"/>
</dbReference>
<dbReference type="PROSITE" id="PS50893">
    <property type="entry name" value="ABC_TRANSPORTER_2"/>
    <property type="match status" value="1"/>
</dbReference>
<dbReference type="PANTHER" id="PTHR48041">
    <property type="entry name" value="ABC TRANSPORTER G FAMILY MEMBER 28"/>
    <property type="match status" value="1"/>
</dbReference>
<dbReference type="GO" id="GO:0005886">
    <property type="term" value="C:plasma membrane"/>
    <property type="evidence" value="ECO:0007669"/>
    <property type="project" value="TreeGrafter"/>
</dbReference>
<dbReference type="GO" id="GO:0016887">
    <property type="term" value="F:ATP hydrolysis activity"/>
    <property type="evidence" value="ECO:0007669"/>
    <property type="project" value="InterPro"/>
</dbReference>
<dbReference type="GO" id="GO:0140359">
    <property type="term" value="F:ABC-type transporter activity"/>
    <property type="evidence" value="ECO:0007669"/>
    <property type="project" value="InterPro"/>
</dbReference>
<keyword evidence="3" id="KW-0813">Transport</keyword>
<feature type="transmembrane region" description="Helical" evidence="11">
    <location>
        <begin position="501"/>
        <end position="522"/>
    </location>
</feature>
<feature type="compositionally biased region" description="Polar residues" evidence="10">
    <location>
        <begin position="1"/>
        <end position="23"/>
    </location>
</feature>
<keyword evidence="6" id="KW-0067">ATP-binding</keyword>
<dbReference type="InterPro" id="IPR027417">
    <property type="entry name" value="P-loop_NTPase"/>
</dbReference>
<organism evidence="13">
    <name type="scientific">Henosepilachna vigintioctopunctata</name>
    <dbReference type="NCBI Taxonomy" id="420089"/>
    <lineage>
        <taxon>Eukaryota</taxon>
        <taxon>Metazoa</taxon>
        <taxon>Ecdysozoa</taxon>
        <taxon>Arthropoda</taxon>
        <taxon>Hexapoda</taxon>
        <taxon>Insecta</taxon>
        <taxon>Pterygota</taxon>
        <taxon>Neoptera</taxon>
        <taxon>Endopterygota</taxon>
        <taxon>Coleoptera</taxon>
        <taxon>Polyphaga</taxon>
        <taxon>Cucujiformia</taxon>
        <taxon>Coccinelloidea</taxon>
        <taxon>Coccinellidae</taxon>
        <taxon>Epilachninae</taxon>
        <taxon>Epilachnini</taxon>
        <taxon>Henosepilachna</taxon>
    </lineage>
</organism>
<dbReference type="Gene3D" id="3.40.50.300">
    <property type="entry name" value="P-loop containing nucleotide triphosphate hydrolases"/>
    <property type="match status" value="1"/>
</dbReference>
<feature type="transmembrane region" description="Helical" evidence="11">
    <location>
        <begin position="455"/>
        <end position="480"/>
    </location>
</feature>
<dbReference type="CDD" id="cd03213">
    <property type="entry name" value="ABCG_EPDR"/>
    <property type="match status" value="1"/>
</dbReference>
<dbReference type="Pfam" id="PF01061">
    <property type="entry name" value="ABC2_membrane"/>
    <property type="match status" value="1"/>
</dbReference>
<evidence type="ECO:0000256" key="1">
    <source>
        <dbReference type="ARBA" id="ARBA00004141"/>
    </source>
</evidence>
<evidence type="ECO:0000256" key="7">
    <source>
        <dbReference type="ARBA" id="ARBA00022989"/>
    </source>
</evidence>
<evidence type="ECO:0000256" key="8">
    <source>
        <dbReference type="ARBA" id="ARBA00023136"/>
    </source>
</evidence>
<sequence>MSQKQNGTSHQNGLHHNTMNNGDHNAPENDLLKRTNGYKNGISGHEHSEVPLPYAKKITFAWCGINAFSVDSSVPRSENCLQCCFGKNDAQIPFKHILKNVSGIAYPGEFLVIMGSSGAGKTTLLNCMTHRNLEGLTVSGSICINNVSVTQKELAAQSAYVQQDDLFIPYLTVKEHLIFQSRLRMDAHFTSKERMQKMEEVMRELSLSKCANNLIGNPGIKKGISGGERKRLALASELLTNPSLLFCDEPTTGLDSFMALNVVQMLKNCASTGRTVIATIHQPSSEVFHIFDKLCLIAEGRTAFLGTTSEANEFFTKLQAPSPPNFNPADHYNQLLSIIPGREAVCRKSVESICDAFQSSSLGVKIEKATGKISKSVRNKESEWFHEKGHINPYKAGWFTQLFALLWRSWLSVIKNPEVTRHRTIVVLCEALLIAIIYFGQTLNQAGIKNLDGVLFLILNSIAFDSAFSVISSFCTELPLFIKEHKDGMYRTDVYYLSKMLCDIPICIIFSILFMGLCYMSVKLNPAVDRFLMSLLIAAALALAATGIGYLVSTLSPDEEIATQRLIIFIVPLLFMGGIYLNFSSIPIYLDWISSFSFFKYSYEALLINQWNDINYIPCSANSNTSSVCIQSGSQVLKINSMNPYNLWPDIGCLFLLAILFRVIGYLILLFKVSRKE</sequence>
<dbReference type="Pfam" id="PF00005">
    <property type="entry name" value="ABC_tran"/>
    <property type="match status" value="1"/>
</dbReference>
<dbReference type="InterPro" id="IPR003439">
    <property type="entry name" value="ABC_transporter-like_ATP-bd"/>
</dbReference>
<feature type="region of interest" description="Disordered" evidence="10">
    <location>
        <begin position="1"/>
        <end position="42"/>
    </location>
</feature>
<dbReference type="InterPro" id="IPR017871">
    <property type="entry name" value="ABC_transporter-like_CS"/>
</dbReference>
<dbReference type="AlphaFoldDB" id="A0A7L7T5R4"/>
<reference evidence="13" key="1">
    <citation type="submission" date="2019-12" db="EMBL/GenBank/DDBJ databases">
        <authorList>
            <person name="Ze L."/>
        </authorList>
    </citation>
    <scope>NUCLEOTIDE SEQUENCE</scope>
</reference>
<feature type="transmembrane region" description="Helical" evidence="11">
    <location>
        <begin position="534"/>
        <end position="554"/>
    </location>
</feature>
<accession>A0A7L7T5R4</accession>
<evidence type="ECO:0000259" key="12">
    <source>
        <dbReference type="PROSITE" id="PS50893"/>
    </source>
</evidence>
<evidence type="ECO:0000256" key="4">
    <source>
        <dbReference type="ARBA" id="ARBA00022692"/>
    </source>
</evidence>
<feature type="transmembrane region" description="Helical" evidence="11">
    <location>
        <begin position="566"/>
        <end position="590"/>
    </location>
</feature>
<comment type="subcellular location">
    <subcellularLocation>
        <location evidence="1">Membrane</location>
        <topology evidence="1">Multi-pass membrane protein</topology>
    </subcellularLocation>
</comment>
<dbReference type="GO" id="GO:0005524">
    <property type="term" value="F:ATP binding"/>
    <property type="evidence" value="ECO:0007669"/>
    <property type="project" value="UniProtKB-KW"/>
</dbReference>
<dbReference type="SMART" id="SM00382">
    <property type="entry name" value="AAA"/>
    <property type="match status" value="1"/>
</dbReference>
<feature type="transmembrane region" description="Helical" evidence="11">
    <location>
        <begin position="425"/>
        <end position="443"/>
    </location>
</feature>
<keyword evidence="8 11" id="KW-0472">Membrane</keyword>
<evidence type="ECO:0000313" key="13">
    <source>
        <dbReference type="EMBL" id="QOC68393.1"/>
    </source>
</evidence>
<dbReference type="PROSITE" id="PS00211">
    <property type="entry name" value="ABC_TRANSPORTER_1"/>
    <property type="match status" value="1"/>
</dbReference>
<evidence type="ECO:0000256" key="10">
    <source>
        <dbReference type="SAM" id="MobiDB-lite"/>
    </source>
</evidence>
<evidence type="ECO:0000256" key="5">
    <source>
        <dbReference type="ARBA" id="ARBA00022741"/>
    </source>
</evidence>
<comment type="similarity">
    <text evidence="2">Belongs to the ABC transporter superfamily. ABCG family. Eye pigment precursor importer (TC 3.A.1.204) subfamily.</text>
</comment>
<keyword evidence="7 11" id="KW-1133">Transmembrane helix</keyword>
<dbReference type="InterPro" id="IPR043926">
    <property type="entry name" value="ABCG_dom"/>
</dbReference>
<feature type="transmembrane region" description="Helical" evidence="11">
    <location>
        <begin position="647"/>
        <end position="671"/>
    </location>
</feature>
<gene>
    <name evidence="13" type="primary">w-5</name>
</gene>
<evidence type="ECO:0000256" key="9">
    <source>
        <dbReference type="ARBA" id="ARBA00039188"/>
    </source>
</evidence>
<dbReference type="PANTHER" id="PTHR48041:SF129">
    <property type="entry name" value="PROTEIN WHITE"/>
    <property type="match status" value="1"/>
</dbReference>
<protein>
    <recommendedName>
        <fullName evidence="9">Protein white</fullName>
    </recommendedName>
</protein>
<dbReference type="InterPro" id="IPR013525">
    <property type="entry name" value="ABC2_TM"/>
</dbReference>
<evidence type="ECO:0000256" key="6">
    <source>
        <dbReference type="ARBA" id="ARBA00022840"/>
    </source>
</evidence>
<dbReference type="EMBL" id="MN848346">
    <property type="protein sequence ID" value="QOC68393.1"/>
    <property type="molecule type" value="mRNA"/>
</dbReference>
<keyword evidence="5" id="KW-0547">Nucleotide-binding</keyword>
<dbReference type="Pfam" id="PF19055">
    <property type="entry name" value="ABC2_membrane_7"/>
    <property type="match status" value="1"/>
</dbReference>
<name>A0A7L7T5R4_9CUCU</name>
<dbReference type="InterPro" id="IPR003593">
    <property type="entry name" value="AAA+_ATPase"/>
</dbReference>
<feature type="domain" description="ABC transporter" evidence="12">
    <location>
        <begin position="75"/>
        <end position="324"/>
    </location>
</feature>